<sequence>MVAAAGELQLWKMAPLNQTSAKDRHTKVDGRGRRIRMPAICAVRVFHPLRMGRHGGGRKKCSNNNTSTRWPMPVTMQHRSRCHPSSWSIEATVVAVLSGDDGGGA</sequence>
<reference evidence="8 9" key="1">
    <citation type="submission" date="2019-11" db="EMBL/GenBank/DDBJ databases">
        <title>Whole genome sequence of Oryza granulata.</title>
        <authorList>
            <person name="Li W."/>
        </authorList>
    </citation>
    <scope>NUCLEOTIDE SEQUENCE [LARGE SCALE GENOMIC DNA]</scope>
    <source>
        <strain evidence="9">cv. Menghai</strain>
        <tissue evidence="8">Leaf</tissue>
    </source>
</reference>
<protein>
    <recommendedName>
        <fullName evidence="7">TCP domain-containing protein</fullName>
    </recommendedName>
</protein>
<evidence type="ECO:0000313" key="8">
    <source>
        <dbReference type="EMBL" id="KAF0900570.1"/>
    </source>
</evidence>
<keyword evidence="5" id="KW-0539">Nucleus</keyword>
<accession>A0A6G1CKB8</accession>
<proteinExistence type="predicted"/>
<organism evidence="8 9">
    <name type="scientific">Oryza meyeriana var. granulata</name>
    <dbReference type="NCBI Taxonomy" id="110450"/>
    <lineage>
        <taxon>Eukaryota</taxon>
        <taxon>Viridiplantae</taxon>
        <taxon>Streptophyta</taxon>
        <taxon>Embryophyta</taxon>
        <taxon>Tracheophyta</taxon>
        <taxon>Spermatophyta</taxon>
        <taxon>Magnoliopsida</taxon>
        <taxon>Liliopsida</taxon>
        <taxon>Poales</taxon>
        <taxon>Poaceae</taxon>
        <taxon>BOP clade</taxon>
        <taxon>Oryzoideae</taxon>
        <taxon>Oryzeae</taxon>
        <taxon>Oryzinae</taxon>
        <taxon>Oryza</taxon>
        <taxon>Oryza meyeriana</taxon>
    </lineage>
</organism>
<evidence type="ECO:0000256" key="5">
    <source>
        <dbReference type="ARBA" id="ARBA00023242"/>
    </source>
</evidence>
<feature type="domain" description="TCP" evidence="7">
    <location>
        <begin position="19"/>
        <end position="47"/>
    </location>
</feature>
<keyword evidence="9" id="KW-1185">Reference proteome</keyword>
<evidence type="ECO:0000259" key="7">
    <source>
        <dbReference type="Pfam" id="PF03634"/>
    </source>
</evidence>
<name>A0A6G1CKB8_9ORYZ</name>
<evidence type="ECO:0000256" key="3">
    <source>
        <dbReference type="ARBA" id="ARBA00023125"/>
    </source>
</evidence>
<keyword evidence="2" id="KW-0805">Transcription regulation</keyword>
<dbReference type="Pfam" id="PF03634">
    <property type="entry name" value="TCP"/>
    <property type="match status" value="1"/>
</dbReference>
<dbReference type="OrthoDB" id="1911901at2759"/>
<dbReference type="GO" id="GO:0003700">
    <property type="term" value="F:DNA-binding transcription factor activity"/>
    <property type="evidence" value="ECO:0007669"/>
    <property type="project" value="InterPro"/>
</dbReference>
<dbReference type="PANTHER" id="PTHR31072">
    <property type="entry name" value="TRANSCRIPTION FACTOR TCP4-RELATED"/>
    <property type="match status" value="1"/>
</dbReference>
<dbReference type="AlphaFoldDB" id="A0A6G1CKB8"/>
<evidence type="ECO:0000256" key="1">
    <source>
        <dbReference type="ARBA" id="ARBA00004123"/>
    </source>
</evidence>
<feature type="region of interest" description="Disordered" evidence="6">
    <location>
        <begin position="52"/>
        <end position="72"/>
    </location>
</feature>
<keyword evidence="4" id="KW-0804">Transcription</keyword>
<dbReference type="PANTHER" id="PTHR31072:SF184">
    <property type="entry name" value="OS06G0226700 PROTEIN"/>
    <property type="match status" value="1"/>
</dbReference>
<evidence type="ECO:0000256" key="2">
    <source>
        <dbReference type="ARBA" id="ARBA00023015"/>
    </source>
</evidence>
<comment type="caution">
    <text evidence="8">The sequence shown here is derived from an EMBL/GenBank/DDBJ whole genome shotgun (WGS) entry which is preliminary data.</text>
</comment>
<dbReference type="EMBL" id="SPHZ02000009">
    <property type="protein sequence ID" value="KAF0900570.1"/>
    <property type="molecule type" value="Genomic_DNA"/>
</dbReference>
<dbReference type="Proteomes" id="UP000479710">
    <property type="component" value="Unassembled WGS sequence"/>
</dbReference>
<dbReference type="GO" id="GO:0005634">
    <property type="term" value="C:nucleus"/>
    <property type="evidence" value="ECO:0007669"/>
    <property type="project" value="UniProtKB-SubCell"/>
</dbReference>
<dbReference type="GO" id="GO:0043565">
    <property type="term" value="F:sequence-specific DNA binding"/>
    <property type="evidence" value="ECO:0007669"/>
    <property type="project" value="TreeGrafter"/>
</dbReference>
<keyword evidence="3" id="KW-0238">DNA-binding</keyword>
<evidence type="ECO:0000313" key="9">
    <source>
        <dbReference type="Proteomes" id="UP000479710"/>
    </source>
</evidence>
<dbReference type="InterPro" id="IPR017887">
    <property type="entry name" value="TF_TCP_subgr"/>
</dbReference>
<comment type="subcellular location">
    <subcellularLocation>
        <location evidence="1">Nucleus</location>
    </subcellularLocation>
</comment>
<evidence type="ECO:0000256" key="4">
    <source>
        <dbReference type="ARBA" id="ARBA00023163"/>
    </source>
</evidence>
<dbReference type="InterPro" id="IPR005333">
    <property type="entry name" value="Transcription_factor_TCP"/>
</dbReference>
<evidence type="ECO:0000256" key="6">
    <source>
        <dbReference type="SAM" id="MobiDB-lite"/>
    </source>
</evidence>
<feature type="compositionally biased region" description="Basic residues" evidence="6">
    <location>
        <begin position="52"/>
        <end position="61"/>
    </location>
</feature>
<gene>
    <name evidence="8" type="ORF">E2562_033040</name>
</gene>